<dbReference type="EMBL" id="JAPCID010000045">
    <property type="protein sequence ID" value="MDA0140815.1"/>
    <property type="molecule type" value="Genomic_DNA"/>
</dbReference>
<evidence type="ECO:0000313" key="4">
    <source>
        <dbReference type="Proteomes" id="UP001147700"/>
    </source>
</evidence>
<accession>A0ABT4RRD7</accession>
<feature type="domain" description="SCP" evidence="2">
    <location>
        <begin position="61"/>
        <end position="168"/>
    </location>
</feature>
<protein>
    <submittedName>
        <fullName evidence="3">CAP domain-containing protein</fullName>
    </submittedName>
</protein>
<dbReference type="PANTHER" id="PTHR31157:SF1">
    <property type="entry name" value="SCP DOMAIN-CONTAINING PROTEIN"/>
    <property type="match status" value="1"/>
</dbReference>
<dbReference type="InterPro" id="IPR014044">
    <property type="entry name" value="CAP_dom"/>
</dbReference>
<comment type="caution">
    <text evidence="3">The sequence shown here is derived from an EMBL/GenBank/DDBJ whole genome shotgun (WGS) entry which is preliminary data.</text>
</comment>
<dbReference type="RefSeq" id="WP_202958198.1">
    <property type="nucleotide sequence ID" value="NZ_JAPCID010000045.1"/>
</dbReference>
<name>A0ABT4RRD7_9ACTN</name>
<evidence type="ECO:0000259" key="2">
    <source>
        <dbReference type="Pfam" id="PF00188"/>
    </source>
</evidence>
<keyword evidence="1" id="KW-0732">Signal</keyword>
<sequence>MRSSHSTLLRRSFVCGALITTLSLTGGRSADAAVTKDQCPNVDIALTASNVDEIRGGILCLTNAEREQRALKPLREHAKLRKAALSHSSDMVRRSFFSHTTPSGTSFVDRIVRAGYTQRNDGWSLGENLAWGTGELGTARGVHEAWMHSSGHRANILKPAFRELGIGIRPGVPTDPTVGTTYTTNFGVKL</sequence>
<keyword evidence="4" id="KW-1185">Reference proteome</keyword>
<gene>
    <name evidence="3" type="ORF">OJ962_25185</name>
</gene>
<dbReference type="InterPro" id="IPR035940">
    <property type="entry name" value="CAP_sf"/>
</dbReference>
<dbReference type="SUPFAM" id="SSF55797">
    <property type="entry name" value="PR-1-like"/>
    <property type="match status" value="1"/>
</dbReference>
<dbReference type="Gene3D" id="3.40.33.10">
    <property type="entry name" value="CAP"/>
    <property type="match status" value="1"/>
</dbReference>
<proteinExistence type="predicted"/>
<feature type="chain" id="PRO_5046154422" evidence="1">
    <location>
        <begin position="33"/>
        <end position="190"/>
    </location>
</feature>
<dbReference type="Pfam" id="PF00188">
    <property type="entry name" value="CAP"/>
    <property type="match status" value="1"/>
</dbReference>
<evidence type="ECO:0000313" key="3">
    <source>
        <dbReference type="EMBL" id="MDA0140815.1"/>
    </source>
</evidence>
<organism evidence="3 4">
    <name type="scientific">Solirubrobacter deserti</name>
    <dbReference type="NCBI Taxonomy" id="2282478"/>
    <lineage>
        <taxon>Bacteria</taxon>
        <taxon>Bacillati</taxon>
        <taxon>Actinomycetota</taxon>
        <taxon>Thermoleophilia</taxon>
        <taxon>Solirubrobacterales</taxon>
        <taxon>Solirubrobacteraceae</taxon>
        <taxon>Solirubrobacter</taxon>
    </lineage>
</organism>
<dbReference type="CDD" id="cd05379">
    <property type="entry name" value="CAP_bacterial"/>
    <property type="match status" value="1"/>
</dbReference>
<dbReference type="PANTHER" id="PTHR31157">
    <property type="entry name" value="SCP DOMAIN-CONTAINING PROTEIN"/>
    <property type="match status" value="1"/>
</dbReference>
<dbReference type="Proteomes" id="UP001147700">
    <property type="component" value="Unassembled WGS sequence"/>
</dbReference>
<feature type="signal peptide" evidence="1">
    <location>
        <begin position="1"/>
        <end position="32"/>
    </location>
</feature>
<evidence type="ECO:0000256" key="1">
    <source>
        <dbReference type="SAM" id="SignalP"/>
    </source>
</evidence>
<reference evidence="3" key="1">
    <citation type="submission" date="2022-10" db="EMBL/GenBank/DDBJ databases">
        <title>The WGS of Solirubrobacter sp. CPCC 204708.</title>
        <authorList>
            <person name="Jiang Z."/>
        </authorList>
    </citation>
    <scope>NUCLEOTIDE SEQUENCE</scope>
    <source>
        <strain evidence="3">CPCC 204708</strain>
    </source>
</reference>